<organism evidence="1 2">
    <name type="scientific">Liberibacter crescens (strain BT-1)</name>
    <dbReference type="NCBI Taxonomy" id="1215343"/>
    <lineage>
        <taxon>Bacteria</taxon>
        <taxon>Pseudomonadati</taxon>
        <taxon>Pseudomonadota</taxon>
        <taxon>Alphaproteobacteria</taxon>
        <taxon>Hyphomicrobiales</taxon>
        <taxon>Rhizobiaceae</taxon>
        <taxon>Liberibacter</taxon>
    </lineage>
</organism>
<dbReference type="InterPro" id="IPR036465">
    <property type="entry name" value="vWFA_dom_sf"/>
</dbReference>
<dbReference type="SUPFAM" id="SSF53300">
    <property type="entry name" value="vWA-like"/>
    <property type="match status" value="1"/>
</dbReference>
<dbReference type="PATRIC" id="fig|1215343.11.peg.663"/>
<evidence type="ECO:0000313" key="2">
    <source>
        <dbReference type="Proteomes" id="UP000010799"/>
    </source>
</evidence>
<dbReference type="KEGG" id="lcc:B488_06480"/>
<dbReference type="Gene3D" id="3.40.50.410">
    <property type="entry name" value="von Willebrand factor, type A domain"/>
    <property type="match status" value="1"/>
</dbReference>
<protein>
    <recommendedName>
        <fullName evidence="3">VWFA domain-containing protein</fullName>
    </recommendedName>
</protein>
<dbReference type="HOGENOM" id="CLU_695981_0_0_5"/>
<name>L0EUX4_LIBCB</name>
<dbReference type="EMBL" id="CP003789">
    <property type="protein sequence ID" value="AGA64640.1"/>
    <property type="molecule type" value="Genomic_DNA"/>
</dbReference>
<dbReference type="Proteomes" id="UP000010799">
    <property type="component" value="Chromosome"/>
</dbReference>
<proteinExistence type="predicted"/>
<dbReference type="AlphaFoldDB" id="L0EUX4"/>
<accession>L0EUX4</accession>
<dbReference type="RefSeq" id="WP_015273067.1">
    <property type="nucleotide sequence ID" value="NC_019907.1"/>
</dbReference>
<evidence type="ECO:0008006" key="3">
    <source>
        <dbReference type="Google" id="ProtNLM"/>
    </source>
</evidence>
<gene>
    <name evidence="1" type="ordered locus">B488_06480</name>
</gene>
<sequence>MFFIKKLLFKFNKSNHAGIAIITALLFPVLLDSGTCIFDIVNVIRIKQLLEDSSYGAVQDCMNEILEKLSSQSHQEIKEIIKGNIKNHLYLKKEFSDQEIQRITDNAFIQISDPKKDTPKHKPLKYTIKTYLKHDVFIYSTLLKFALHTLDYQKMPVNSNNAINLSLPIVKVVMVLSSNANLGRFLKGKIKPPPHGITFERLMAMKLLDHLHDHFLRSKKRHLLMGAIQYAKSIKSLPFISSELSSDWKLAKEFSKNLNVKYEMGWDSPAKALDKAKKMLNCSDCNNNNLYKRYVILFMGPITKNKAHLPAGGPEKTLEDTKKYCMALHEDGIEIISVMLDFDLEVMNVLQQCASDGHYYNVEYSGTNSVTAHSQDIASGIIDDYEKAKKYNFIDL</sequence>
<keyword evidence="2" id="KW-1185">Reference proteome</keyword>
<reference evidence="1 2" key="1">
    <citation type="journal article" date="2012" name="Stand. Genomic Sci.">
        <title>Complete genome sequence of Liberibacter crescens BT-1.</title>
        <authorList>
            <person name="Leonard M.T."/>
            <person name="Fagen J.R."/>
            <person name="Davis-Richardson A.G."/>
            <person name="Davis M.J."/>
            <person name="Triplett E.W."/>
        </authorList>
    </citation>
    <scope>NUCLEOTIDE SEQUENCE [LARGE SCALE GENOMIC DNA]</scope>
    <source>
        <strain evidence="1 2">BT-1</strain>
    </source>
</reference>
<evidence type="ECO:0000313" key="1">
    <source>
        <dbReference type="EMBL" id="AGA64640.1"/>
    </source>
</evidence>